<proteinExistence type="predicted"/>
<evidence type="ECO:0000313" key="1">
    <source>
        <dbReference type="EMBL" id="GAA1550557.1"/>
    </source>
</evidence>
<protein>
    <submittedName>
        <fullName evidence="1">Uncharacterized protein</fullName>
    </submittedName>
</protein>
<organism evidence="1 2">
    <name type="scientific">Dactylosporangium maewongense</name>
    <dbReference type="NCBI Taxonomy" id="634393"/>
    <lineage>
        <taxon>Bacteria</taxon>
        <taxon>Bacillati</taxon>
        <taxon>Actinomycetota</taxon>
        <taxon>Actinomycetes</taxon>
        <taxon>Micromonosporales</taxon>
        <taxon>Micromonosporaceae</taxon>
        <taxon>Dactylosporangium</taxon>
    </lineage>
</organism>
<sequence length="148" mass="16187">MSPHDDQARRAREAAYITDLRMPTEPFGIAAGSLRTGHNDGDPQHPAWCSADECTAGDANFPHHLSAWEIVYPGHSGEAAVYVRLFSDAGEPVDERPSVELLLTRPGQSTSIEGFELRGEQAHALAAALHRHADVVGDEQHWTRQVQS</sequence>
<accession>A0ABN2C0E4</accession>
<name>A0ABN2C0E4_9ACTN</name>
<comment type="caution">
    <text evidence="1">The sequence shown here is derived from an EMBL/GenBank/DDBJ whole genome shotgun (WGS) entry which is preliminary data.</text>
</comment>
<dbReference type="Proteomes" id="UP001501470">
    <property type="component" value="Unassembled WGS sequence"/>
</dbReference>
<evidence type="ECO:0000313" key="2">
    <source>
        <dbReference type="Proteomes" id="UP001501470"/>
    </source>
</evidence>
<gene>
    <name evidence="1" type="ORF">GCM10009827_084040</name>
</gene>
<reference evidence="1 2" key="1">
    <citation type="journal article" date="2019" name="Int. J. Syst. Evol. Microbiol.">
        <title>The Global Catalogue of Microorganisms (GCM) 10K type strain sequencing project: providing services to taxonomists for standard genome sequencing and annotation.</title>
        <authorList>
            <consortium name="The Broad Institute Genomics Platform"/>
            <consortium name="The Broad Institute Genome Sequencing Center for Infectious Disease"/>
            <person name="Wu L."/>
            <person name="Ma J."/>
        </authorList>
    </citation>
    <scope>NUCLEOTIDE SEQUENCE [LARGE SCALE GENOMIC DNA]</scope>
    <source>
        <strain evidence="1 2">JCM 15933</strain>
    </source>
</reference>
<dbReference type="RefSeq" id="WP_344509301.1">
    <property type="nucleotide sequence ID" value="NZ_BAAAQD010000021.1"/>
</dbReference>
<dbReference type="EMBL" id="BAAAQD010000021">
    <property type="protein sequence ID" value="GAA1550557.1"/>
    <property type="molecule type" value="Genomic_DNA"/>
</dbReference>
<keyword evidence="2" id="KW-1185">Reference proteome</keyword>